<dbReference type="SUPFAM" id="SSF47954">
    <property type="entry name" value="Cyclin-like"/>
    <property type="match status" value="1"/>
</dbReference>
<gene>
    <name evidence="2" type="ORF">SS50377_18168</name>
    <name evidence="3" type="ORF">SS50377_22788</name>
</gene>
<reference evidence="2 3" key="1">
    <citation type="journal article" date="2014" name="PLoS Genet.">
        <title>The Genome of Spironucleus salmonicida Highlights a Fish Pathogen Adapted to Fluctuating Environments.</title>
        <authorList>
            <person name="Xu F."/>
            <person name="Jerlstrom-Hultqvist J."/>
            <person name="Einarsson E."/>
            <person name="Astvaldsson A."/>
            <person name="Svard S.G."/>
            <person name="Andersson J.O."/>
        </authorList>
    </citation>
    <scope>NUCLEOTIDE SEQUENCE</scope>
    <source>
        <strain evidence="3">ATCC 50377</strain>
    </source>
</reference>
<evidence type="ECO:0000313" key="4">
    <source>
        <dbReference type="Proteomes" id="UP000018208"/>
    </source>
</evidence>
<proteinExistence type="predicted"/>
<dbReference type="Gene3D" id="1.10.472.10">
    <property type="entry name" value="Cyclin-like"/>
    <property type="match status" value="1"/>
</dbReference>
<dbReference type="Pfam" id="PF02984">
    <property type="entry name" value="Cyclin_C"/>
    <property type="match status" value="1"/>
</dbReference>
<name>V6LNI5_9EUKA</name>
<reference evidence="3" key="2">
    <citation type="submission" date="2020-12" db="EMBL/GenBank/DDBJ databases">
        <title>New Spironucleus salmonicida genome in near-complete chromosomes.</title>
        <authorList>
            <person name="Xu F."/>
            <person name="Kurt Z."/>
            <person name="Jimenez-Gonzalez A."/>
            <person name="Astvaldsson A."/>
            <person name="Andersson J.O."/>
            <person name="Svard S.G."/>
        </authorList>
    </citation>
    <scope>NUCLEOTIDE SEQUENCE</scope>
    <source>
        <strain evidence="3">ATCC 50377</strain>
    </source>
</reference>
<evidence type="ECO:0000313" key="3">
    <source>
        <dbReference type="EMBL" id="KAH0575162.1"/>
    </source>
</evidence>
<accession>V6LNI5</accession>
<protein>
    <submittedName>
        <fullName evidence="2">Cyclin A</fullName>
    </submittedName>
</protein>
<dbReference type="AlphaFoldDB" id="V6LNI5"/>
<evidence type="ECO:0000259" key="1">
    <source>
        <dbReference type="Pfam" id="PF02984"/>
    </source>
</evidence>
<keyword evidence="4" id="KW-1185">Reference proteome</keyword>
<evidence type="ECO:0000313" key="2">
    <source>
        <dbReference type="EMBL" id="EST42299.1"/>
    </source>
</evidence>
<dbReference type="VEuPathDB" id="GiardiaDB:SS50377_22788"/>
<feature type="domain" description="Cyclin C-terminal" evidence="1">
    <location>
        <begin position="189"/>
        <end position="295"/>
    </location>
</feature>
<dbReference type="Proteomes" id="UP000018208">
    <property type="component" value="Unassembled WGS sequence"/>
</dbReference>
<dbReference type="EMBL" id="AUWU02000003">
    <property type="protein sequence ID" value="KAH0575162.1"/>
    <property type="molecule type" value="Genomic_DNA"/>
</dbReference>
<sequence>MSLNPPSTVKREFNSPLAQLELSTVNLLSLTPLSCSKPPSAAELESAPNFIPGHLMAYPNETLQSLKLHETTIPPSYPTLVLPQDQFHKLFRCATALRLSTHCRFAVLDTFHKIYSNFDVAAKFAPVACCVVSICSKFEPNFGQFSTLKRVVNVLFGAQQPGLQKLISWEYAVLDALEWRAESVNAWTFAEFFGAACHFDRLSMAFYEYLLAICYLDSQIYHFKPLKIAAAGASLTLEKFKGIKFTVNLKQWSGVEYQDICAEIQYIKEKFRQGKVVRGFLHEYYSSAEMGRVSVVGSDANCIFE</sequence>
<dbReference type="InterPro" id="IPR004367">
    <property type="entry name" value="Cyclin_C-dom"/>
</dbReference>
<organism evidence="2">
    <name type="scientific">Spironucleus salmonicida</name>
    <dbReference type="NCBI Taxonomy" id="348837"/>
    <lineage>
        <taxon>Eukaryota</taxon>
        <taxon>Metamonada</taxon>
        <taxon>Diplomonadida</taxon>
        <taxon>Hexamitidae</taxon>
        <taxon>Hexamitinae</taxon>
        <taxon>Spironucleus</taxon>
    </lineage>
</organism>
<dbReference type="EMBL" id="KI546165">
    <property type="protein sequence ID" value="EST42299.1"/>
    <property type="molecule type" value="Genomic_DNA"/>
</dbReference>
<dbReference type="InterPro" id="IPR036915">
    <property type="entry name" value="Cyclin-like_sf"/>
</dbReference>